<evidence type="ECO:0000256" key="1">
    <source>
        <dbReference type="ARBA" id="ARBA00004370"/>
    </source>
</evidence>
<accession>K1PHY4</accession>
<name>K1PHY4_MAGGI</name>
<sequence>MNQHLPCSMCPKRKYIQRVAEICGVGKVHRRLGSASPSMDFTDPTNFFKQSVAPQAMTMTHVPPPYEDYTGRALFALFCCCWPLGLWALLKASEAKKSYQMGDSETARSQADQARQWINISIVVGGLSFALTFIFITMFALYAIIKGHETDAPSTEFNLQKE</sequence>
<dbReference type="GO" id="GO:0016020">
    <property type="term" value="C:membrane"/>
    <property type="evidence" value="ECO:0007669"/>
    <property type="project" value="UniProtKB-SubCell"/>
</dbReference>
<protein>
    <submittedName>
        <fullName evidence="6">Uncharacterized protein</fullName>
    </submittedName>
</protein>
<comment type="subcellular location">
    <subcellularLocation>
        <location evidence="1">Membrane</location>
    </subcellularLocation>
</comment>
<dbReference type="HOGENOM" id="CLU_138768_0_0_1"/>
<evidence type="ECO:0000256" key="2">
    <source>
        <dbReference type="ARBA" id="ARBA00006843"/>
    </source>
</evidence>
<gene>
    <name evidence="6" type="ORF">CGI_10006624</name>
</gene>
<keyword evidence="5" id="KW-0472">Membrane</keyword>
<comment type="similarity">
    <text evidence="2">Belongs to the CD225/Dispanin family.</text>
</comment>
<organism evidence="6">
    <name type="scientific">Magallana gigas</name>
    <name type="common">Pacific oyster</name>
    <name type="synonym">Crassostrea gigas</name>
    <dbReference type="NCBI Taxonomy" id="29159"/>
    <lineage>
        <taxon>Eukaryota</taxon>
        <taxon>Metazoa</taxon>
        <taxon>Spiralia</taxon>
        <taxon>Lophotrochozoa</taxon>
        <taxon>Mollusca</taxon>
        <taxon>Bivalvia</taxon>
        <taxon>Autobranchia</taxon>
        <taxon>Pteriomorphia</taxon>
        <taxon>Ostreida</taxon>
        <taxon>Ostreoidea</taxon>
        <taxon>Ostreidae</taxon>
        <taxon>Magallana</taxon>
    </lineage>
</organism>
<dbReference type="InParanoid" id="K1PHY4"/>
<evidence type="ECO:0000256" key="3">
    <source>
        <dbReference type="ARBA" id="ARBA00022692"/>
    </source>
</evidence>
<dbReference type="InterPro" id="IPR007593">
    <property type="entry name" value="CD225/Dispanin_fam"/>
</dbReference>
<keyword evidence="4" id="KW-1133">Transmembrane helix</keyword>
<evidence type="ECO:0000256" key="5">
    <source>
        <dbReference type="ARBA" id="ARBA00023136"/>
    </source>
</evidence>
<evidence type="ECO:0000313" key="6">
    <source>
        <dbReference type="EMBL" id="EKC23567.1"/>
    </source>
</evidence>
<reference evidence="6" key="1">
    <citation type="journal article" date="2012" name="Nature">
        <title>The oyster genome reveals stress adaptation and complexity of shell formation.</title>
        <authorList>
            <person name="Zhang G."/>
            <person name="Fang X."/>
            <person name="Guo X."/>
            <person name="Li L."/>
            <person name="Luo R."/>
            <person name="Xu F."/>
            <person name="Yang P."/>
            <person name="Zhang L."/>
            <person name="Wang X."/>
            <person name="Qi H."/>
            <person name="Xiong Z."/>
            <person name="Que H."/>
            <person name="Xie Y."/>
            <person name="Holland P.W."/>
            <person name="Paps J."/>
            <person name="Zhu Y."/>
            <person name="Wu F."/>
            <person name="Chen Y."/>
            <person name="Wang J."/>
            <person name="Peng C."/>
            <person name="Meng J."/>
            <person name="Yang L."/>
            <person name="Liu J."/>
            <person name="Wen B."/>
            <person name="Zhang N."/>
            <person name="Huang Z."/>
            <person name="Zhu Q."/>
            <person name="Feng Y."/>
            <person name="Mount A."/>
            <person name="Hedgecock D."/>
            <person name="Xu Z."/>
            <person name="Liu Y."/>
            <person name="Domazet-Loso T."/>
            <person name="Du Y."/>
            <person name="Sun X."/>
            <person name="Zhang S."/>
            <person name="Liu B."/>
            <person name="Cheng P."/>
            <person name="Jiang X."/>
            <person name="Li J."/>
            <person name="Fan D."/>
            <person name="Wang W."/>
            <person name="Fu W."/>
            <person name="Wang T."/>
            <person name="Wang B."/>
            <person name="Zhang J."/>
            <person name="Peng Z."/>
            <person name="Li Y."/>
            <person name="Li N."/>
            <person name="Wang J."/>
            <person name="Chen M."/>
            <person name="He Y."/>
            <person name="Tan F."/>
            <person name="Song X."/>
            <person name="Zheng Q."/>
            <person name="Huang R."/>
            <person name="Yang H."/>
            <person name="Du X."/>
            <person name="Chen L."/>
            <person name="Yang M."/>
            <person name="Gaffney P.M."/>
            <person name="Wang S."/>
            <person name="Luo L."/>
            <person name="She Z."/>
            <person name="Ming Y."/>
            <person name="Huang W."/>
            <person name="Zhang S."/>
            <person name="Huang B."/>
            <person name="Zhang Y."/>
            <person name="Qu T."/>
            <person name="Ni P."/>
            <person name="Miao G."/>
            <person name="Wang J."/>
            <person name="Wang Q."/>
            <person name="Steinberg C.E."/>
            <person name="Wang H."/>
            <person name="Li N."/>
            <person name="Qian L."/>
            <person name="Zhang G."/>
            <person name="Li Y."/>
            <person name="Yang H."/>
            <person name="Liu X."/>
            <person name="Wang J."/>
            <person name="Yin Y."/>
            <person name="Wang J."/>
        </authorList>
    </citation>
    <scope>NUCLEOTIDE SEQUENCE [LARGE SCALE GENOMIC DNA]</scope>
    <source>
        <strain evidence="6">05x7-T-G4-1.051#20</strain>
    </source>
</reference>
<dbReference type="EMBL" id="JH817783">
    <property type="protein sequence ID" value="EKC23567.1"/>
    <property type="molecule type" value="Genomic_DNA"/>
</dbReference>
<dbReference type="PANTHER" id="PTHR14948:SF25">
    <property type="entry name" value="DUF4190 DOMAIN-CONTAINING PROTEIN"/>
    <property type="match status" value="1"/>
</dbReference>
<dbReference type="InterPro" id="IPR051423">
    <property type="entry name" value="CD225/Dispanin"/>
</dbReference>
<dbReference type="PANTHER" id="PTHR14948">
    <property type="entry name" value="NG5"/>
    <property type="match status" value="1"/>
</dbReference>
<keyword evidence="3" id="KW-0812">Transmembrane</keyword>
<evidence type="ECO:0000256" key="4">
    <source>
        <dbReference type="ARBA" id="ARBA00022989"/>
    </source>
</evidence>
<dbReference type="AlphaFoldDB" id="K1PHY4"/>
<proteinExistence type="inferred from homology"/>
<dbReference type="Pfam" id="PF04505">
    <property type="entry name" value="CD225"/>
    <property type="match status" value="1"/>
</dbReference>